<evidence type="ECO:0000313" key="3">
    <source>
        <dbReference type="Proteomes" id="UP000293045"/>
    </source>
</evidence>
<name>A0A4Q9LCG8_9MICR</name>
<dbReference type="Proteomes" id="UP000293045">
    <property type="component" value="Unassembled WGS sequence"/>
</dbReference>
<dbReference type="VEuPathDB" id="MicrosporidiaDB:CWI39_0676p0010"/>
<comment type="caution">
    <text evidence="2">The sequence shown here is derived from an EMBL/GenBank/DDBJ whole genome shotgun (WGS) entry which is preliminary data.</text>
</comment>
<gene>
    <name evidence="2" type="ORF">CWI39_0676p0010</name>
</gene>
<dbReference type="Gene3D" id="3.80.10.10">
    <property type="entry name" value="Ribonuclease Inhibitor"/>
    <property type="match status" value="1"/>
</dbReference>
<accession>A0A4Q9LCG8</accession>
<reference evidence="2 3" key="1">
    <citation type="submission" date="2017-12" db="EMBL/GenBank/DDBJ databases">
        <authorList>
            <person name="Pombert J.-F."/>
            <person name="Haag K.L."/>
            <person name="Ebert D."/>
        </authorList>
    </citation>
    <scope>NUCLEOTIDE SEQUENCE [LARGE SCALE GENOMIC DNA]</scope>
    <source>
        <strain evidence="2">IL-BN-2</strain>
    </source>
</reference>
<protein>
    <submittedName>
        <fullName evidence="2">Uncharacterized protein</fullName>
    </submittedName>
</protein>
<dbReference type="SUPFAM" id="SSF52047">
    <property type="entry name" value="RNI-like"/>
    <property type="match status" value="1"/>
</dbReference>
<dbReference type="AlphaFoldDB" id="A0A4Q9LCG8"/>
<dbReference type="VEuPathDB" id="MicrosporidiaDB:CWI36_0235p0020"/>
<sequence length="781" mass="93666">MGYTIFRKNLIFYSMFLYNIIYFLNVFGRFDLVTSCKFTYIFKRNLNEEILFFRENIEESVLYEEMIDFFSVTYIFNIESQFDNNMDTVFIYKKDNFIQFRDLNVFLASSSLENKCKSVKIQCGYELSYYLMISKDITEIPDEISNFQFRCMLRTLICLKAVENKNIIKLIRALLCKYFLYQNINKIKNEFLDFKEIFSSGFSKKINFFIKKSLISAFLDIFMVNYEFYDGNLIIFENSKKIYDVSLFDENIPYKNLLINNHTAFCILEHILEDSYILNNFKVLLYEMNIKSLILDNYRALIKPGIDPKFVILCTSIFKAIKISYFRSFSSSFLHILACISKKYIDFLSLQNIVVSRDTLNLFLKKRNLKGLVLDNIAVDDNNSYFDDYLCLNDTLEYIFFTNVGINYMWWCGFFRRTNPRKIILIFYVTEVQNYFIEAFSELNTYKNVLYLEILFRGFNISKEFCNSLSHWQSIRTLKLRDFKTNEDTEIFLLKTIEGMKELKYLAIQSNVIGRNLYCFLLRKCNIKVFELETCYLNKEYILFIDFFGNYNSLTKFALKRIKIDLSGLKEIFKIENLLSLALETCIVEPLRSYEPIDFMSESLKSLDLYGMHLNTRWAYDILIRLDNIESLNISYCHVLPDYLEKLSEKCNLILKKFYYNHNSLYQMDLNRIKRFNTLEELNFYGCSFVKTNFHKLGQDCKFFNSLKKMNLYLVRLTLEDLHYFRYFKNLKNLKLTLFGSGTIILKYSLIYQTMSRYLINNDLFERDRETFFQYLHELFI</sequence>
<evidence type="ECO:0000256" key="1">
    <source>
        <dbReference type="SAM" id="Phobius"/>
    </source>
</evidence>
<keyword evidence="1" id="KW-0812">Transmembrane</keyword>
<dbReference type="EMBL" id="PIXR01000676">
    <property type="protein sequence ID" value="TBU05464.1"/>
    <property type="molecule type" value="Genomic_DNA"/>
</dbReference>
<evidence type="ECO:0000313" key="2">
    <source>
        <dbReference type="EMBL" id="TBU05464.1"/>
    </source>
</evidence>
<proteinExistence type="predicted"/>
<keyword evidence="1" id="KW-1133">Transmembrane helix</keyword>
<feature type="transmembrane region" description="Helical" evidence="1">
    <location>
        <begin position="12"/>
        <end position="30"/>
    </location>
</feature>
<organism evidence="2 3">
    <name type="scientific">Hamiltosporidium magnivora</name>
    <dbReference type="NCBI Taxonomy" id="148818"/>
    <lineage>
        <taxon>Eukaryota</taxon>
        <taxon>Fungi</taxon>
        <taxon>Fungi incertae sedis</taxon>
        <taxon>Microsporidia</taxon>
        <taxon>Dubosqiidae</taxon>
        <taxon>Hamiltosporidium</taxon>
    </lineage>
</organism>
<dbReference type="InterPro" id="IPR032675">
    <property type="entry name" value="LRR_dom_sf"/>
</dbReference>
<keyword evidence="1" id="KW-0472">Membrane</keyword>